<gene>
    <name evidence="2" type="ORF">AIOL_001929</name>
</gene>
<keyword evidence="3" id="KW-1185">Reference proteome</keyword>
<comment type="caution">
    <text evidence="2">The sequence shown here is derived from an EMBL/GenBank/DDBJ whole genome shotgun (WGS) entry which is preliminary data.</text>
</comment>
<organism evidence="2 3">
    <name type="scientific">Candidatus Rhodobacter oscarellae</name>
    <dbReference type="NCBI Taxonomy" id="1675527"/>
    <lineage>
        <taxon>Bacteria</taxon>
        <taxon>Pseudomonadati</taxon>
        <taxon>Pseudomonadota</taxon>
        <taxon>Alphaproteobacteria</taxon>
        <taxon>Rhodobacterales</taxon>
        <taxon>Rhodobacter group</taxon>
        <taxon>Rhodobacter</taxon>
    </lineage>
</organism>
<evidence type="ECO:0000313" key="3">
    <source>
        <dbReference type="Proteomes" id="UP000037178"/>
    </source>
</evidence>
<evidence type="ECO:0000313" key="2">
    <source>
        <dbReference type="EMBL" id="KMW56971.1"/>
    </source>
</evidence>
<proteinExistence type="predicted"/>
<dbReference type="EMBL" id="LFTY01000002">
    <property type="protein sequence ID" value="KMW56971.1"/>
    <property type="molecule type" value="Genomic_DNA"/>
</dbReference>
<feature type="region of interest" description="Disordered" evidence="1">
    <location>
        <begin position="187"/>
        <end position="207"/>
    </location>
</feature>
<protein>
    <recommendedName>
        <fullName evidence="4">Phage protein</fullName>
    </recommendedName>
</protein>
<dbReference type="PATRIC" id="fig|1675527.3.peg.2028"/>
<evidence type="ECO:0008006" key="4">
    <source>
        <dbReference type="Google" id="ProtNLM"/>
    </source>
</evidence>
<accession>A0A0J9E286</accession>
<dbReference type="AlphaFoldDB" id="A0A0J9E286"/>
<sequence length="207" mass="22542">MIVAFALRDCATGEGDESVNLTEGRRLELPQKEFDAMSKEGIVAEGIFVKMKTAVEGGRYSLKPHDTTWLPPHVYEAWKSEGYCEPTDDDPKVMDQIKVQGETARAALSARDAAIEERNLAQKETASLAGELQMAALQMQAARAQAEKLRDMIQPDPDSGDVLDDEAVALLGEVLSLIDMFPEQIDVSDDGSAEPQLKLDLGANHVA</sequence>
<evidence type="ECO:0000256" key="1">
    <source>
        <dbReference type="SAM" id="MobiDB-lite"/>
    </source>
</evidence>
<reference evidence="2 3" key="1">
    <citation type="submission" date="2015-06" db="EMBL/GenBank/DDBJ databases">
        <title>Draft genome sequence of an Alphaproteobacteria species associated to the Mediterranean sponge Oscarella lobularis.</title>
        <authorList>
            <person name="Jourda C."/>
            <person name="Santini S."/>
            <person name="Claverie J.-M."/>
        </authorList>
    </citation>
    <scope>NUCLEOTIDE SEQUENCE [LARGE SCALE GENOMIC DNA]</scope>
    <source>
        <strain evidence="2">IGS</strain>
    </source>
</reference>
<dbReference type="Proteomes" id="UP000037178">
    <property type="component" value="Unassembled WGS sequence"/>
</dbReference>
<name>A0A0J9E286_9RHOB</name>